<proteinExistence type="predicted"/>
<gene>
    <name evidence="1" type="ORF">ANE_LOCUS11623</name>
</gene>
<keyword evidence="2" id="KW-1185">Reference proteome</keyword>
<dbReference type="OrthoDB" id="1100482at2759"/>
<organism evidence="1 2">
    <name type="scientific">Arabis nemorensis</name>
    <dbReference type="NCBI Taxonomy" id="586526"/>
    <lineage>
        <taxon>Eukaryota</taxon>
        <taxon>Viridiplantae</taxon>
        <taxon>Streptophyta</taxon>
        <taxon>Embryophyta</taxon>
        <taxon>Tracheophyta</taxon>
        <taxon>Spermatophyta</taxon>
        <taxon>Magnoliopsida</taxon>
        <taxon>eudicotyledons</taxon>
        <taxon>Gunneridae</taxon>
        <taxon>Pentapetalae</taxon>
        <taxon>rosids</taxon>
        <taxon>malvids</taxon>
        <taxon>Brassicales</taxon>
        <taxon>Brassicaceae</taxon>
        <taxon>Arabideae</taxon>
        <taxon>Arabis</taxon>
    </lineage>
</organism>
<protein>
    <submittedName>
        <fullName evidence="1">Uncharacterized protein</fullName>
    </submittedName>
</protein>
<evidence type="ECO:0000313" key="2">
    <source>
        <dbReference type="Proteomes" id="UP000489600"/>
    </source>
</evidence>
<evidence type="ECO:0000313" key="1">
    <source>
        <dbReference type="EMBL" id="VVB01179.1"/>
    </source>
</evidence>
<name>A0A565BJV7_9BRAS</name>
<dbReference type="AlphaFoldDB" id="A0A565BJV7"/>
<reference evidence="1" key="1">
    <citation type="submission" date="2019-07" db="EMBL/GenBank/DDBJ databases">
        <authorList>
            <person name="Dittberner H."/>
        </authorList>
    </citation>
    <scope>NUCLEOTIDE SEQUENCE [LARGE SCALE GENOMIC DNA]</scope>
</reference>
<accession>A0A565BJV7</accession>
<dbReference type="Proteomes" id="UP000489600">
    <property type="component" value="Unassembled WGS sequence"/>
</dbReference>
<comment type="caution">
    <text evidence="1">The sequence shown here is derived from an EMBL/GenBank/DDBJ whole genome shotgun (WGS) entry which is preliminary data.</text>
</comment>
<dbReference type="EMBL" id="CABITT030000004">
    <property type="protein sequence ID" value="VVB01179.1"/>
    <property type="molecule type" value="Genomic_DNA"/>
</dbReference>
<sequence length="94" mass="10351">MSRIVVLKLGIKLSEFSDTVVTEFGLSEYKHIASLSYWRVNSGSFVTGVKRSPVLLTSNGALDFFVSQLRVNKSLTLFVKFNSSAKQSSDGLSQ</sequence>